<organism evidence="1 2">
    <name type="scientific">Tomitella fengzijianii</name>
    <dbReference type="NCBI Taxonomy" id="2597660"/>
    <lineage>
        <taxon>Bacteria</taxon>
        <taxon>Bacillati</taxon>
        <taxon>Actinomycetota</taxon>
        <taxon>Actinomycetes</taxon>
        <taxon>Mycobacteriales</taxon>
        <taxon>Tomitella</taxon>
    </lineage>
</organism>
<gene>
    <name evidence="1" type="ORF">FO059_14920</name>
</gene>
<evidence type="ECO:0000313" key="1">
    <source>
        <dbReference type="EMBL" id="QDQ98374.1"/>
    </source>
</evidence>
<sequence length="111" mass="12442">MGVTIYPSAGKHGAEREEVLAALRHPVVRYSIVTAFEDADTYMFIARIGHDEWVEVAAEYRMGAWHVFHAMMLTHRVAREVFAMTEGALDLRLKVGRQRGPRSSAGREGGE</sequence>
<reference evidence="1 2" key="2">
    <citation type="submission" date="2019-07" db="EMBL/GenBank/DDBJ databases">
        <authorList>
            <person name="Huang Y."/>
        </authorList>
    </citation>
    <scope>NUCLEOTIDE SEQUENCE [LARGE SCALE GENOMIC DNA]</scope>
    <source>
        <strain evidence="1 2">HY188</strain>
    </source>
</reference>
<dbReference type="Proteomes" id="UP000317344">
    <property type="component" value="Chromosome"/>
</dbReference>
<reference evidence="1 2" key="1">
    <citation type="submission" date="2019-07" db="EMBL/GenBank/DDBJ databases">
        <title>Tomitella cavernea sp. nov., an actinomycete isolated from soil.</title>
        <authorList>
            <person name="Cheng J."/>
        </authorList>
    </citation>
    <scope>NUCLEOTIDE SEQUENCE [LARGE SCALE GENOMIC DNA]</scope>
    <source>
        <strain evidence="1 2">HY188</strain>
    </source>
</reference>
<dbReference type="EMBL" id="CP041765">
    <property type="protein sequence ID" value="QDQ98374.1"/>
    <property type="molecule type" value="Genomic_DNA"/>
</dbReference>
<name>A0A516X5P6_9ACTN</name>
<dbReference type="OrthoDB" id="4742748at2"/>
<dbReference type="AlphaFoldDB" id="A0A516X5P6"/>
<protein>
    <submittedName>
        <fullName evidence="1">Uncharacterized protein</fullName>
    </submittedName>
</protein>
<evidence type="ECO:0000313" key="2">
    <source>
        <dbReference type="Proteomes" id="UP000317344"/>
    </source>
</evidence>
<keyword evidence="2" id="KW-1185">Reference proteome</keyword>
<dbReference type="KEGG" id="toy:FO059_14920"/>
<proteinExistence type="predicted"/>
<accession>A0A516X5P6</accession>